<dbReference type="InterPro" id="IPR050188">
    <property type="entry name" value="RluA_PseudoU_synthase"/>
</dbReference>
<evidence type="ECO:0000256" key="3">
    <source>
        <dbReference type="ARBA" id="ARBA00033164"/>
    </source>
</evidence>
<evidence type="ECO:0000256" key="1">
    <source>
        <dbReference type="ARBA" id="ARBA00000073"/>
    </source>
</evidence>
<sequence>MPRLNYRITKEEPTKTVKAFLDFHHVGRKNQYKWMLAGIYRNDQKVTLDEPLEPNDFISFELESDMHYKRVDKPIVVLYEDEDLLIVDKPIGLLVHTDGIQSDDLNARVTSYAITNKLDWTPLPAHRLDKETSGMVIYAKHPIALSYLSHLFESHQIKKTYIALTQPGYKQKQGSINVAISSSRHEDKQIVNRSGQSAHTTYKVLEESEFARVLVNILGGRKHQIRVHLAFIGTPILGDTLYGGKPYTRLALHFHEVSFIHPRTHQAVVFTSKVPF</sequence>
<dbReference type="Proteomes" id="UP001209076">
    <property type="component" value="Unassembled WGS sequence"/>
</dbReference>
<comment type="catalytic activity">
    <reaction evidence="1">
        <text>a uridine in RNA = a pseudouridine in RNA</text>
        <dbReference type="Rhea" id="RHEA:48348"/>
        <dbReference type="Rhea" id="RHEA-COMP:12068"/>
        <dbReference type="Rhea" id="RHEA-COMP:12069"/>
        <dbReference type="ChEBI" id="CHEBI:65314"/>
        <dbReference type="ChEBI" id="CHEBI:65315"/>
    </reaction>
</comment>
<comment type="caution">
    <text evidence="5">The sequence shown here is derived from an EMBL/GenBank/DDBJ whole genome shotgun (WGS) entry which is preliminary data.</text>
</comment>
<dbReference type="InterPro" id="IPR006145">
    <property type="entry name" value="PsdUridine_synth_RsuA/RluA"/>
</dbReference>
<dbReference type="PANTHER" id="PTHR21600">
    <property type="entry name" value="MITOCHONDRIAL RNA PSEUDOURIDINE SYNTHASE"/>
    <property type="match status" value="1"/>
</dbReference>
<keyword evidence="6" id="KW-1185">Reference proteome</keyword>
<evidence type="ECO:0000313" key="6">
    <source>
        <dbReference type="Proteomes" id="UP001209076"/>
    </source>
</evidence>
<dbReference type="InterPro" id="IPR020103">
    <property type="entry name" value="PsdUridine_synth_cat_dom_sf"/>
</dbReference>
<dbReference type="SUPFAM" id="SSF55120">
    <property type="entry name" value="Pseudouridine synthase"/>
    <property type="match status" value="1"/>
</dbReference>
<dbReference type="CDD" id="cd02869">
    <property type="entry name" value="PseudoU_synth_RluA_like"/>
    <property type="match status" value="1"/>
</dbReference>
<name>A0ABT2Q0T9_9MOLU</name>
<dbReference type="Gene3D" id="3.30.2350.10">
    <property type="entry name" value="Pseudouridine synthase"/>
    <property type="match status" value="1"/>
</dbReference>
<dbReference type="Pfam" id="PF00849">
    <property type="entry name" value="PseudoU_synth_2"/>
    <property type="match status" value="1"/>
</dbReference>
<evidence type="ECO:0000256" key="2">
    <source>
        <dbReference type="ARBA" id="ARBA00031870"/>
    </source>
</evidence>
<feature type="domain" description="Pseudouridine synthase RsuA/RluA-like" evidence="4">
    <location>
        <begin position="83"/>
        <end position="230"/>
    </location>
</feature>
<dbReference type="RefSeq" id="WP_262096881.1">
    <property type="nucleotide sequence ID" value="NZ_JAOEGN010000016.1"/>
</dbReference>
<reference evidence="6" key="1">
    <citation type="submission" date="2023-07" db="EMBL/GenBank/DDBJ databases">
        <title>Novel Mycoplasma species identified in domestic and wild animals.</title>
        <authorList>
            <person name="Volokhov D.V."/>
            <person name="Furtak V.A."/>
            <person name="Zagorodnyaya T.A."/>
        </authorList>
    </citation>
    <scope>NUCLEOTIDE SEQUENCE [LARGE SCALE GENOMIC DNA]</scope>
    <source>
        <strain evidence="6">92-19</strain>
    </source>
</reference>
<evidence type="ECO:0000259" key="4">
    <source>
        <dbReference type="Pfam" id="PF00849"/>
    </source>
</evidence>
<evidence type="ECO:0000313" key="5">
    <source>
        <dbReference type="EMBL" id="MCU0105562.1"/>
    </source>
</evidence>
<organism evidence="5 6">
    <name type="scientific">Paracholeplasma vituli</name>
    <dbReference type="NCBI Taxonomy" id="69473"/>
    <lineage>
        <taxon>Bacteria</taxon>
        <taxon>Bacillati</taxon>
        <taxon>Mycoplasmatota</taxon>
        <taxon>Mollicutes</taxon>
        <taxon>Acholeplasmatales</taxon>
        <taxon>Acholeplasmataceae</taxon>
        <taxon>Paracholeplasma</taxon>
    </lineage>
</organism>
<accession>A0ABT2Q0T9</accession>
<gene>
    <name evidence="5" type="ORF">N7603_07805</name>
</gene>
<dbReference type="EMBL" id="JAOEGN010000016">
    <property type="protein sequence ID" value="MCU0105562.1"/>
    <property type="molecule type" value="Genomic_DNA"/>
</dbReference>
<proteinExistence type="predicted"/>
<protein>
    <recommendedName>
        <fullName evidence="2">RNA pseudouridylate synthase</fullName>
    </recommendedName>
    <alternativeName>
        <fullName evidence="3">RNA-uridine isomerase</fullName>
    </alternativeName>
</protein>